<name>A0A9P6AU36_9AGAM</name>
<feature type="domain" description="Protein kinase" evidence="3">
    <location>
        <begin position="263"/>
        <end position="526"/>
    </location>
</feature>
<dbReference type="AlphaFoldDB" id="A0A9P6AU36"/>
<gene>
    <name evidence="4" type="ORF">BS47DRAFT_1383234</name>
</gene>
<dbReference type="PROSITE" id="PS50011">
    <property type="entry name" value="PROTEIN_KINASE_DOM"/>
    <property type="match status" value="1"/>
</dbReference>
<dbReference type="GO" id="GO:0005524">
    <property type="term" value="F:ATP binding"/>
    <property type="evidence" value="ECO:0007669"/>
    <property type="project" value="UniProtKB-KW"/>
</dbReference>
<evidence type="ECO:0000256" key="1">
    <source>
        <dbReference type="ARBA" id="ARBA00022741"/>
    </source>
</evidence>
<dbReference type="PANTHER" id="PTHR44329">
    <property type="entry name" value="SERINE/THREONINE-PROTEIN KINASE TNNI3K-RELATED"/>
    <property type="match status" value="1"/>
</dbReference>
<dbReference type="InterPro" id="IPR001245">
    <property type="entry name" value="Ser-Thr/Tyr_kinase_cat_dom"/>
</dbReference>
<keyword evidence="5" id="KW-1185">Reference proteome</keyword>
<dbReference type="OrthoDB" id="3260205at2759"/>
<comment type="caution">
    <text evidence="4">The sequence shown here is derived from an EMBL/GenBank/DDBJ whole genome shotgun (WGS) entry which is preliminary data.</text>
</comment>
<dbReference type="InterPro" id="IPR008266">
    <property type="entry name" value="Tyr_kinase_AS"/>
</dbReference>
<dbReference type="Pfam" id="PF07714">
    <property type="entry name" value="PK_Tyr_Ser-Thr"/>
    <property type="match status" value="1"/>
</dbReference>
<protein>
    <recommendedName>
        <fullName evidence="3">Protein kinase domain-containing protein</fullName>
    </recommendedName>
</protein>
<dbReference type="InterPro" id="IPR051681">
    <property type="entry name" value="Ser/Thr_Kinases-Pseudokinases"/>
</dbReference>
<dbReference type="Proteomes" id="UP000886523">
    <property type="component" value="Unassembled WGS sequence"/>
</dbReference>
<dbReference type="InterPro" id="IPR011009">
    <property type="entry name" value="Kinase-like_dom_sf"/>
</dbReference>
<dbReference type="Gene3D" id="1.10.510.10">
    <property type="entry name" value="Transferase(Phosphotransferase) domain 1"/>
    <property type="match status" value="1"/>
</dbReference>
<evidence type="ECO:0000313" key="4">
    <source>
        <dbReference type="EMBL" id="KAF9511983.1"/>
    </source>
</evidence>
<sequence>MIIGTLPPSFWSAKDFCDMTHTTPPIRWPISGFYSSTTSSRSSLQPFLTAKVLDVTCFRTAVFHLYLIFRIELQDVEKGSETRLWARCERLAPSGPDASIFTTMRDLGREALDTICISSDSSSLRQKANDNNLRFQRSFKGNLTMLHVVDLLHGLHQNFPQYRLQTHSCWWYAATIISVLDLFGAEFSINIPEYVLFRQNAANCTRKIVRLYSLKWFQGVVPVQEVLGASDVKLEDKEPCSRSSLLPLVLEDTLPEPLCSVVLKSPLPVRRGSYATVFKGTWNSRPIALKLLGPNDKPEIAHKRFKGETDIWRKLRHENVLPFFGHYVGDNGAMYMISPWCQYGDVNNYLLMFPKTDREMLVLQLLHGLEYLHQSGVIHGDLRGANILISDDHEVWIADFGLSKHLDQSPTSTVNRGNVRWMAPELLEQEIPRGDLTPYTEATDIYSFAMTTIEIYTGLPPFPHLRHNVEVGLLCRGRPGRPGADGVSHCIDDKVWGIIQECWVEEPTRRLSARDAKERLEAHRKGKLSIAV</sequence>
<proteinExistence type="predicted"/>
<evidence type="ECO:0000256" key="2">
    <source>
        <dbReference type="ARBA" id="ARBA00022840"/>
    </source>
</evidence>
<dbReference type="PROSITE" id="PS00109">
    <property type="entry name" value="PROTEIN_KINASE_TYR"/>
    <property type="match status" value="1"/>
</dbReference>
<accession>A0A9P6AU36</accession>
<dbReference type="SUPFAM" id="SSF56112">
    <property type="entry name" value="Protein kinase-like (PK-like)"/>
    <property type="match status" value="1"/>
</dbReference>
<dbReference type="GO" id="GO:0004674">
    <property type="term" value="F:protein serine/threonine kinase activity"/>
    <property type="evidence" value="ECO:0007669"/>
    <property type="project" value="TreeGrafter"/>
</dbReference>
<evidence type="ECO:0000259" key="3">
    <source>
        <dbReference type="PROSITE" id="PS50011"/>
    </source>
</evidence>
<keyword evidence="1" id="KW-0547">Nucleotide-binding</keyword>
<dbReference type="EMBL" id="MU128993">
    <property type="protein sequence ID" value="KAF9511983.1"/>
    <property type="molecule type" value="Genomic_DNA"/>
</dbReference>
<organism evidence="4 5">
    <name type="scientific">Hydnum rufescens UP504</name>
    <dbReference type="NCBI Taxonomy" id="1448309"/>
    <lineage>
        <taxon>Eukaryota</taxon>
        <taxon>Fungi</taxon>
        <taxon>Dikarya</taxon>
        <taxon>Basidiomycota</taxon>
        <taxon>Agaricomycotina</taxon>
        <taxon>Agaricomycetes</taxon>
        <taxon>Cantharellales</taxon>
        <taxon>Hydnaceae</taxon>
        <taxon>Hydnum</taxon>
    </lineage>
</organism>
<evidence type="ECO:0000313" key="5">
    <source>
        <dbReference type="Proteomes" id="UP000886523"/>
    </source>
</evidence>
<dbReference type="InterPro" id="IPR000719">
    <property type="entry name" value="Prot_kinase_dom"/>
</dbReference>
<keyword evidence="2" id="KW-0067">ATP-binding</keyword>
<dbReference type="PANTHER" id="PTHR44329:SF298">
    <property type="entry name" value="MIXED LINEAGE KINASE DOMAIN-LIKE PROTEIN"/>
    <property type="match status" value="1"/>
</dbReference>
<reference evidence="4" key="1">
    <citation type="journal article" date="2020" name="Nat. Commun.">
        <title>Large-scale genome sequencing of mycorrhizal fungi provides insights into the early evolution of symbiotic traits.</title>
        <authorList>
            <person name="Miyauchi S."/>
            <person name="Kiss E."/>
            <person name="Kuo A."/>
            <person name="Drula E."/>
            <person name="Kohler A."/>
            <person name="Sanchez-Garcia M."/>
            <person name="Morin E."/>
            <person name="Andreopoulos B."/>
            <person name="Barry K.W."/>
            <person name="Bonito G."/>
            <person name="Buee M."/>
            <person name="Carver A."/>
            <person name="Chen C."/>
            <person name="Cichocki N."/>
            <person name="Clum A."/>
            <person name="Culley D."/>
            <person name="Crous P.W."/>
            <person name="Fauchery L."/>
            <person name="Girlanda M."/>
            <person name="Hayes R.D."/>
            <person name="Keri Z."/>
            <person name="LaButti K."/>
            <person name="Lipzen A."/>
            <person name="Lombard V."/>
            <person name="Magnuson J."/>
            <person name="Maillard F."/>
            <person name="Murat C."/>
            <person name="Nolan M."/>
            <person name="Ohm R.A."/>
            <person name="Pangilinan J."/>
            <person name="Pereira M.F."/>
            <person name="Perotto S."/>
            <person name="Peter M."/>
            <person name="Pfister S."/>
            <person name="Riley R."/>
            <person name="Sitrit Y."/>
            <person name="Stielow J.B."/>
            <person name="Szollosi G."/>
            <person name="Zifcakova L."/>
            <person name="Stursova M."/>
            <person name="Spatafora J.W."/>
            <person name="Tedersoo L."/>
            <person name="Vaario L.M."/>
            <person name="Yamada A."/>
            <person name="Yan M."/>
            <person name="Wang P."/>
            <person name="Xu J."/>
            <person name="Bruns T."/>
            <person name="Baldrian P."/>
            <person name="Vilgalys R."/>
            <person name="Dunand C."/>
            <person name="Henrissat B."/>
            <person name="Grigoriev I.V."/>
            <person name="Hibbett D."/>
            <person name="Nagy L.G."/>
            <person name="Martin F.M."/>
        </authorList>
    </citation>
    <scope>NUCLEOTIDE SEQUENCE</scope>
    <source>
        <strain evidence="4">UP504</strain>
    </source>
</reference>